<dbReference type="PANTHER" id="PTHR23183:SF0">
    <property type="entry name" value="NUCLEOLAR PROTEIN 14"/>
    <property type="match status" value="1"/>
</dbReference>
<evidence type="ECO:0000256" key="6">
    <source>
        <dbReference type="ARBA" id="ARBA00024695"/>
    </source>
</evidence>
<gene>
    <name evidence="8" type="ORF">V1478_007590</name>
</gene>
<evidence type="ECO:0000256" key="2">
    <source>
        <dbReference type="ARBA" id="ARBA00007466"/>
    </source>
</evidence>
<evidence type="ECO:0000313" key="8">
    <source>
        <dbReference type="EMBL" id="KAL2727312.1"/>
    </source>
</evidence>
<keyword evidence="4" id="KW-0698">rRNA processing</keyword>
<comment type="similarity">
    <text evidence="2">Belongs to the NOP14 family.</text>
</comment>
<accession>A0ABD2B3K1</accession>
<dbReference type="GO" id="GO:0006364">
    <property type="term" value="P:rRNA processing"/>
    <property type="evidence" value="ECO:0007669"/>
    <property type="project" value="UniProtKB-KW"/>
</dbReference>
<dbReference type="EMBL" id="JAUDFV010000133">
    <property type="protein sequence ID" value="KAL2727312.1"/>
    <property type="molecule type" value="Genomic_DNA"/>
</dbReference>
<name>A0ABD2B3K1_VESSQ</name>
<comment type="subcellular location">
    <subcellularLocation>
        <location evidence="1">Nucleus</location>
        <location evidence="1">Nucleolus</location>
    </subcellularLocation>
</comment>
<dbReference type="Proteomes" id="UP001607302">
    <property type="component" value="Unassembled WGS sequence"/>
</dbReference>
<reference evidence="8 9" key="1">
    <citation type="journal article" date="2024" name="Ann. Entomol. Soc. Am.">
        <title>Genomic analyses of the southern and eastern yellowjacket wasps (Hymenoptera: Vespidae) reveal evolutionary signatures of social life.</title>
        <authorList>
            <person name="Catto M.A."/>
            <person name="Caine P.B."/>
            <person name="Orr S.E."/>
            <person name="Hunt B.G."/>
            <person name="Goodisman M.A.D."/>
        </authorList>
    </citation>
    <scope>NUCLEOTIDE SEQUENCE [LARGE SCALE GENOMIC DNA]</scope>
    <source>
        <strain evidence="8">233</strain>
        <tissue evidence="8">Head and thorax</tissue>
    </source>
</reference>
<evidence type="ECO:0000256" key="4">
    <source>
        <dbReference type="ARBA" id="ARBA00022552"/>
    </source>
</evidence>
<organism evidence="8 9">
    <name type="scientific">Vespula squamosa</name>
    <name type="common">Southern yellow jacket</name>
    <name type="synonym">Wasp</name>
    <dbReference type="NCBI Taxonomy" id="30214"/>
    <lineage>
        <taxon>Eukaryota</taxon>
        <taxon>Metazoa</taxon>
        <taxon>Ecdysozoa</taxon>
        <taxon>Arthropoda</taxon>
        <taxon>Hexapoda</taxon>
        <taxon>Insecta</taxon>
        <taxon>Pterygota</taxon>
        <taxon>Neoptera</taxon>
        <taxon>Endopterygota</taxon>
        <taxon>Hymenoptera</taxon>
        <taxon>Apocrita</taxon>
        <taxon>Aculeata</taxon>
        <taxon>Vespoidea</taxon>
        <taxon>Vespidae</taxon>
        <taxon>Vespinae</taxon>
        <taxon>Vespula</taxon>
    </lineage>
</organism>
<comment type="caution">
    <text evidence="8">The sequence shown here is derived from an EMBL/GenBank/DDBJ whole genome shotgun (WGS) entry which is preliminary data.</text>
</comment>
<feature type="region of interest" description="Disordered" evidence="7">
    <location>
        <begin position="381"/>
        <end position="440"/>
    </location>
</feature>
<evidence type="ECO:0000313" key="9">
    <source>
        <dbReference type="Proteomes" id="UP001607302"/>
    </source>
</evidence>
<dbReference type="InterPro" id="IPR007276">
    <property type="entry name" value="Nop14"/>
</dbReference>
<evidence type="ECO:0000256" key="1">
    <source>
        <dbReference type="ARBA" id="ARBA00004604"/>
    </source>
</evidence>
<keyword evidence="3" id="KW-0690">Ribosome biogenesis</keyword>
<sequence length="933" mass="108783">MVKAKKMNLSEIAQLKHNQQKKKILNPFEIHINKDKQNVLGRRNKADRGLPGISRAKAISKRKGTLFQEYKLKNKDNVFLDKRIGEKNFRMTSEEKAMARFTAERIKAHKKKNIFTLNDEEVLTHRGQTLEEVEKFDDPKSDDEFSDDENRDGKLNKKFVEAHFGGGILSKSDSTMSRKDLIEQLIAESKKRKAEKQKIREETLDLTEKLDIEWKDLLPIMSASKISNQDPLDKVKVDDYDIAVRELKFEARGNPTDRLKSEEEIIKEEKEKLEALEADRLARMKGFISDSNAELKHKSADDLDDGFLVEKISDELQNDGVSNDNNIFNDDISQNSSDTSNSNDSEVNENVNETKIQVERMKKSLVNDKIDKTIANKISQKSKLMNDEHEESKEKYESDLCENFDGQSDSDDVESESSLKDDLSDLKQSDSSSEDEEISNKKSVTFENKIFTEKSIDSKNNKLKSIIKANNETVIDNIVSKDREQEIRNDLLKRKESMEKARKELPYTYKVPESFEELQKLLQNQNPDYQSVIVDRIIKCNHWTLDKQNKEKLSKLFIFLMQYILSNSIENDNVEIIVNFFQVFDRLCPYLYDLAHINPENTKNCIVEIIKKKHEEFEKNKKQYPGIDTLIIFKLVSLLFPTSDFRHVIVTPCLIFMSQILLTCRIKNKKDISKGLFTCTLMLEYTVLSKRFAPSVINFLRGIIYMATPKLSIKTKVIPPFKKIGESSNLLIVNQEKTDLEMNLNTVIMKACDLVNEDIDNDYKIRVLFTTINLITEFKNQLQELESAYSIFEPIMKLLKENPCNGYPSSLKKRIKQLCGELIDLKYKKLEYIIREKKRPKPLRQYEPHIERVYDGKKHKPMSKEKAEREKLLHKYKKEMKGAIREIRKDRAFLSKLQIKQQIKNDTERKRKVKEIFGDAAKQQNELKKLKKK</sequence>
<feature type="compositionally biased region" description="Basic and acidic residues" evidence="7">
    <location>
        <begin position="384"/>
        <end position="398"/>
    </location>
</feature>
<evidence type="ECO:0000256" key="5">
    <source>
        <dbReference type="ARBA" id="ARBA00023242"/>
    </source>
</evidence>
<comment type="function">
    <text evidence="6">Involved in nucleolar processing of pre-18S ribosomal RNA. Has a role in the nuclear export of 40S pre-ribosomal subunit to the cytoplasm.</text>
</comment>
<dbReference type="Pfam" id="PF04147">
    <property type="entry name" value="Nop14"/>
    <property type="match status" value="1"/>
</dbReference>
<feature type="compositionally biased region" description="Low complexity" evidence="7">
    <location>
        <begin position="322"/>
        <end position="354"/>
    </location>
</feature>
<dbReference type="PANTHER" id="PTHR23183">
    <property type="entry name" value="NOP14"/>
    <property type="match status" value="1"/>
</dbReference>
<evidence type="ECO:0000256" key="7">
    <source>
        <dbReference type="SAM" id="MobiDB-lite"/>
    </source>
</evidence>
<protein>
    <submittedName>
        <fullName evidence="8">Nucleolar protein 14</fullName>
    </submittedName>
</protein>
<evidence type="ECO:0000256" key="3">
    <source>
        <dbReference type="ARBA" id="ARBA00022517"/>
    </source>
</evidence>
<dbReference type="GO" id="GO:0005730">
    <property type="term" value="C:nucleolus"/>
    <property type="evidence" value="ECO:0007669"/>
    <property type="project" value="UniProtKB-SubCell"/>
</dbReference>
<feature type="compositionally biased region" description="Basic and acidic residues" evidence="7">
    <location>
        <begin position="417"/>
        <end position="428"/>
    </location>
</feature>
<proteinExistence type="inferred from homology"/>
<dbReference type="AlphaFoldDB" id="A0ABD2B3K1"/>
<keyword evidence="5" id="KW-0539">Nucleus</keyword>
<keyword evidence="9" id="KW-1185">Reference proteome</keyword>
<feature type="region of interest" description="Disordered" evidence="7">
    <location>
        <begin position="318"/>
        <end position="356"/>
    </location>
</feature>